<reference evidence="1" key="2">
    <citation type="submission" date="2016-12" db="EMBL/GenBank/DDBJ databases">
        <authorList>
            <person name="Song W.-J."/>
            <person name="Kurnit D.M."/>
        </authorList>
    </citation>
    <scope>NUCLEOTIDE SEQUENCE [LARGE SCALE GENOMIC DNA]</scope>
    <source>
        <strain evidence="1">ATCC 51725</strain>
    </source>
</reference>
<reference evidence="3" key="1">
    <citation type="submission" date="2016-12" db="EMBL/GenBank/DDBJ databases">
        <authorList>
            <person name="Gulvik C.A."/>
        </authorList>
    </citation>
    <scope>NUCLEOTIDE SEQUENCE [LARGE SCALE GENOMIC DNA]</scope>
    <source>
        <strain evidence="3">ATCC 51725</strain>
    </source>
</reference>
<protein>
    <submittedName>
        <fullName evidence="1">Type VII secretion protein</fullName>
    </submittedName>
</protein>
<evidence type="ECO:0000313" key="4">
    <source>
        <dbReference type="Proteomes" id="UP000255213"/>
    </source>
</evidence>
<dbReference type="OrthoDB" id="2224745at2"/>
<name>A0A1Q8ED11_STRAI</name>
<dbReference type="Proteomes" id="UP000186437">
    <property type="component" value="Unassembled WGS sequence"/>
</dbReference>
<evidence type="ECO:0000313" key="1">
    <source>
        <dbReference type="EMBL" id="OLF49686.1"/>
    </source>
</evidence>
<organism evidence="1 3">
    <name type="scientific">Streptococcus acidominimus</name>
    <dbReference type="NCBI Taxonomy" id="1326"/>
    <lineage>
        <taxon>Bacteria</taxon>
        <taxon>Bacillati</taxon>
        <taxon>Bacillota</taxon>
        <taxon>Bacilli</taxon>
        <taxon>Lactobacillales</taxon>
        <taxon>Streptococcaceae</taxon>
        <taxon>Streptococcus</taxon>
    </lineage>
</organism>
<dbReference type="EMBL" id="UHEN01000001">
    <property type="protein sequence ID" value="SUN08550.1"/>
    <property type="molecule type" value="Genomic_DNA"/>
</dbReference>
<gene>
    <name evidence="1" type="ORF">BU200_05990</name>
    <name evidence="2" type="ORF">NCTC12957_02149</name>
</gene>
<evidence type="ECO:0000313" key="2">
    <source>
        <dbReference type="EMBL" id="SUN08550.1"/>
    </source>
</evidence>
<proteinExistence type="predicted"/>
<dbReference type="RefSeq" id="WP_075099310.1">
    <property type="nucleotide sequence ID" value="NZ_MSJL01000023.1"/>
</dbReference>
<keyword evidence="3" id="KW-1185">Reference proteome</keyword>
<evidence type="ECO:0000313" key="3">
    <source>
        <dbReference type="Proteomes" id="UP000186437"/>
    </source>
</evidence>
<sequence length="92" mass="10157">MEKGEIKSSTIAAQEAISRLVDIDVSARQNQQVEFGYSSGITGMENARQVTNQILQAVSQFTAATLAQATKFPDIAQKIAKQDLEEAKRWEK</sequence>
<dbReference type="AlphaFoldDB" id="A0A1Q8ED11"/>
<dbReference type="Proteomes" id="UP000255213">
    <property type="component" value="Unassembled WGS sequence"/>
</dbReference>
<accession>A0A1Q8ED11</accession>
<reference evidence="2 4" key="3">
    <citation type="submission" date="2018-06" db="EMBL/GenBank/DDBJ databases">
        <authorList>
            <consortium name="Pathogen Informatics"/>
            <person name="Doyle S."/>
        </authorList>
    </citation>
    <scope>NUCLEOTIDE SEQUENCE [LARGE SCALE GENOMIC DNA]</scope>
    <source>
        <strain evidence="2 4">NCTC12957</strain>
    </source>
</reference>
<dbReference type="EMBL" id="MSJL01000023">
    <property type="protein sequence ID" value="OLF49686.1"/>
    <property type="molecule type" value="Genomic_DNA"/>
</dbReference>